<organism evidence="1 2">
    <name type="scientific">Fusarium decemcellulare</name>
    <dbReference type="NCBI Taxonomy" id="57161"/>
    <lineage>
        <taxon>Eukaryota</taxon>
        <taxon>Fungi</taxon>
        <taxon>Dikarya</taxon>
        <taxon>Ascomycota</taxon>
        <taxon>Pezizomycotina</taxon>
        <taxon>Sordariomycetes</taxon>
        <taxon>Hypocreomycetidae</taxon>
        <taxon>Hypocreales</taxon>
        <taxon>Nectriaceae</taxon>
        <taxon>Fusarium</taxon>
        <taxon>Fusarium decemcellulare species complex</taxon>
    </lineage>
</organism>
<protein>
    <submittedName>
        <fullName evidence="1">Uncharacterized protein</fullName>
    </submittedName>
</protein>
<reference evidence="1" key="1">
    <citation type="submission" date="2022-08" db="EMBL/GenBank/DDBJ databases">
        <title>Genome Sequence of Fusarium decemcellulare.</title>
        <authorList>
            <person name="Buettner E."/>
        </authorList>
    </citation>
    <scope>NUCLEOTIDE SEQUENCE</scope>
    <source>
        <strain evidence="1">Babe19</strain>
    </source>
</reference>
<dbReference type="Proteomes" id="UP001148629">
    <property type="component" value="Unassembled WGS sequence"/>
</dbReference>
<sequence length="151" mass="17617">MPRPGQTSVPLEDVRRTLESLDRQHIDATTRLRRDARPQQVVESERQNLKRRMPLGEVTRTLEDLERRHIQDTVHRRQGAPLRANPEPQNQNKKHWIALEEIFCVSDDLDRRRAGTCVRLSKFLPGLFTVERVSLVQAHDVPLSVATNRQY</sequence>
<keyword evidence="2" id="KW-1185">Reference proteome</keyword>
<dbReference type="EMBL" id="JANRMS010000983">
    <property type="protein sequence ID" value="KAJ3532206.1"/>
    <property type="molecule type" value="Genomic_DNA"/>
</dbReference>
<evidence type="ECO:0000313" key="1">
    <source>
        <dbReference type="EMBL" id="KAJ3532206.1"/>
    </source>
</evidence>
<accession>A0ACC1S528</accession>
<comment type="caution">
    <text evidence="1">The sequence shown here is derived from an EMBL/GenBank/DDBJ whole genome shotgun (WGS) entry which is preliminary data.</text>
</comment>
<proteinExistence type="predicted"/>
<evidence type="ECO:0000313" key="2">
    <source>
        <dbReference type="Proteomes" id="UP001148629"/>
    </source>
</evidence>
<name>A0ACC1S528_9HYPO</name>
<gene>
    <name evidence="1" type="ORF">NM208_g8539</name>
</gene>